<protein>
    <recommendedName>
        <fullName evidence="4">CENP-V/GFA domain-containing protein</fullName>
    </recommendedName>
</protein>
<dbReference type="InterPro" id="IPR006913">
    <property type="entry name" value="CENP-V/GFA"/>
</dbReference>
<dbReference type="GO" id="GO:0016846">
    <property type="term" value="F:carbon-sulfur lyase activity"/>
    <property type="evidence" value="ECO:0007669"/>
    <property type="project" value="InterPro"/>
</dbReference>
<dbReference type="Pfam" id="PF04828">
    <property type="entry name" value="GFA"/>
    <property type="match status" value="1"/>
</dbReference>
<dbReference type="GO" id="GO:0046872">
    <property type="term" value="F:metal ion binding"/>
    <property type="evidence" value="ECO:0007669"/>
    <property type="project" value="UniProtKB-KW"/>
</dbReference>
<gene>
    <name evidence="5" type="ORF">D3874_10235</name>
</gene>
<comment type="similarity">
    <text evidence="1">Belongs to the Gfa family.</text>
</comment>
<dbReference type="InterPro" id="IPR011057">
    <property type="entry name" value="Mss4-like_sf"/>
</dbReference>
<proteinExistence type="inferred from homology"/>
<keyword evidence="6" id="KW-1185">Reference proteome</keyword>
<reference evidence="5 6" key="1">
    <citation type="submission" date="2018-09" db="EMBL/GenBank/DDBJ databases">
        <authorList>
            <person name="Zhu H."/>
        </authorList>
    </citation>
    <scope>NUCLEOTIDE SEQUENCE [LARGE SCALE GENOMIC DNA]</scope>
    <source>
        <strain evidence="5 6">K1W22B-8</strain>
    </source>
</reference>
<feature type="domain" description="CENP-V/GFA" evidence="4">
    <location>
        <begin position="2"/>
        <end position="32"/>
    </location>
</feature>
<keyword evidence="2" id="KW-0479">Metal-binding</keyword>
<dbReference type="OrthoDB" id="7268727at2"/>
<evidence type="ECO:0000313" key="5">
    <source>
        <dbReference type="EMBL" id="RJF89939.1"/>
    </source>
</evidence>
<evidence type="ECO:0000256" key="2">
    <source>
        <dbReference type="ARBA" id="ARBA00022723"/>
    </source>
</evidence>
<name>A0A418WJB8_9PROT</name>
<comment type="caution">
    <text evidence="5">The sequence shown here is derived from an EMBL/GenBank/DDBJ whole genome shotgun (WGS) entry which is preliminary data.</text>
</comment>
<dbReference type="SUPFAM" id="SSF51316">
    <property type="entry name" value="Mss4-like"/>
    <property type="match status" value="1"/>
</dbReference>
<dbReference type="Gene3D" id="3.90.1590.10">
    <property type="entry name" value="glutathione-dependent formaldehyde- activating enzyme (gfa)"/>
    <property type="match status" value="1"/>
</dbReference>
<accession>A0A418WJB8</accession>
<dbReference type="Proteomes" id="UP000284605">
    <property type="component" value="Unassembled WGS sequence"/>
</dbReference>
<dbReference type="EMBL" id="QYUK01000011">
    <property type="protein sequence ID" value="RJF89939.1"/>
    <property type="molecule type" value="Genomic_DNA"/>
</dbReference>
<dbReference type="AlphaFoldDB" id="A0A418WJB8"/>
<organism evidence="5 6">
    <name type="scientific">Oleomonas cavernae</name>
    <dbReference type="NCBI Taxonomy" id="2320859"/>
    <lineage>
        <taxon>Bacteria</taxon>
        <taxon>Pseudomonadati</taxon>
        <taxon>Pseudomonadota</taxon>
        <taxon>Alphaproteobacteria</taxon>
        <taxon>Acetobacterales</taxon>
        <taxon>Acetobacteraceae</taxon>
        <taxon>Oleomonas</taxon>
    </lineage>
</organism>
<keyword evidence="3" id="KW-0862">Zinc</keyword>
<evidence type="ECO:0000256" key="1">
    <source>
        <dbReference type="ARBA" id="ARBA00005495"/>
    </source>
</evidence>
<sequence length="172" mass="19067">MTAACRCGAVVFEAAGAPIVTAACYCTSCQEAGRRFEQLDHAPPVLTADGGTNFVLHRKDRVRCVKGADRLEEHRLKPDSTTRRMVAACCNSPMFLEFTKGHWLSLYRDRLTEGAPPLEMRVMTGDRRAGVELPGDIPNYKTHSGRFMWKLLGAWLAMGLRVPRTVEGMRAA</sequence>
<evidence type="ECO:0000259" key="4">
    <source>
        <dbReference type="Pfam" id="PF04828"/>
    </source>
</evidence>
<dbReference type="PROSITE" id="PS51257">
    <property type="entry name" value="PROKAR_LIPOPROTEIN"/>
    <property type="match status" value="1"/>
</dbReference>
<evidence type="ECO:0000256" key="3">
    <source>
        <dbReference type="ARBA" id="ARBA00022833"/>
    </source>
</evidence>
<evidence type="ECO:0000313" key="6">
    <source>
        <dbReference type="Proteomes" id="UP000284605"/>
    </source>
</evidence>